<name>A0A699HW76_TANCI</name>
<feature type="compositionally biased region" description="Basic and acidic residues" evidence="2">
    <location>
        <begin position="225"/>
        <end position="239"/>
    </location>
</feature>
<feature type="non-terminal residue" evidence="4">
    <location>
        <position position="1"/>
    </location>
</feature>
<evidence type="ECO:0000256" key="1">
    <source>
        <dbReference type="SAM" id="Coils"/>
    </source>
</evidence>
<feature type="compositionally biased region" description="Basic and acidic residues" evidence="2">
    <location>
        <begin position="481"/>
        <end position="493"/>
    </location>
</feature>
<reference evidence="4" key="1">
    <citation type="journal article" date="2019" name="Sci. Rep.">
        <title>Draft genome of Tanacetum cinerariifolium, the natural source of mosquito coil.</title>
        <authorList>
            <person name="Yamashiro T."/>
            <person name="Shiraishi A."/>
            <person name="Satake H."/>
            <person name="Nakayama K."/>
        </authorList>
    </citation>
    <scope>NUCLEOTIDE SEQUENCE</scope>
</reference>
<gene>
    <name evidence="4" type="ORF">Tci_456938</name>
</gene>
<dbReference type="AlphaFoldDB" id="A0A699HW76"/>
<dbReference type="EMBL" id="BKCJ010215664">
    <property type="protein sequence ID" value="GEY84964.1"/>
    <property type="molecule type" value="Genomic_DNA"/>
</dbReference>
<evidence type="ECO:0000256" key="2">
    <source>
        <dbReference type="SAM" id="MobiDB-lite"/>
    </source>
</evidence>
<feature type="region of interest" description="Disordered" evidence="2">
    <location>
        <begin position="225"/>
        <end position="259"/>
    </location>
</feature>
<feature type="coiled-coil region" evidence="1">
    <location>
        <begin position="336"/>
        <end position="363"/>
    </location>
</feature>
<feature type="domain" description="Reverse transcriptase Ty1/copia-type" evidence="3">
    <location>
        <begin position="824"/>
        <end position="908"/>
    </location>
</feature>
<feature type="region of interest" description="Disordered" evidence="2">
    <location>
        <begin position="459"/>
        <end position="493"/>
    </location>
</feature>
<feature type="compositionally biased region" description="Polar residues" evidence="2">
    <location>
        <begin position="467"/>
        <end position="480"/>
    </location>
</feature>
<dbReference type="Pfam" id="PF14223">
    <property type="entry name" value="Retrotran_gag_2"/>
    <property type="match status" value="1"/>
</dbReference>
<feature type="domain" description="Reverse transcriptase Ty1/copia-type" evidence="3">
    <location>
        <begin position="913"/>
        <end position="990"/>
    </location>
</feature>
<comment type="caution">
    <text evidence="4">The sequence shown here is derived from an EMBL/GenBank/DDBJ whole genome shotgun (WGS) entry which is preliminary data.</text>
</comment>
<dbReference type="SUPFAM" id="SSF56672">
    <property type="entry name" value="DNA/RNA polymerases"/>
    <property type="match status" value="1"/>
</dbReference>
<dbReference type="InterPro" id="IPR013103">
    <property type="entry name" value="RVT_2"/>
</dbReference>
<protein>
    <submittedName>
        <fullName evidence="4">Retrovirus-related Pol polyprotein from transposon TNT 1-94</fullName>
    </submittedName>
</protein>
<dbReference type="PANTHER" id="PTHR11439">
    <property type="entry name" value="GAG-POL-RELATED RETROTRANSPOSON"/>
    <property type="match status" value="1"/>
</dbReference>
<dbReference type="InterPro" id="IPR043502">
    <property type="entry name" value="DNA/RNA_pol_sf"/>
</dbReference>
<sequence length="1110" mass="124775">GLNIEEGNFNKLDDLVGKGVDYAVNEGSVKRMKEEKTATGKETTNLFMAGRDNENATNPPPVPPTPQVPHTISTIKLSILKKEIWEAIKSRFGGNGESKKMHKYILKQQFEDFSVSNSDELHKGYDMFQSLLSQLEIHGVGVSTKDANQKFFRSLPSSWSQVSLITRTKPGVDTLSFDDLYNNLRVFESGVKGRKLHFDAKEPVGFDKTKVKCFNFHNTRHFTKDCRSKGNQESRRRDAGNTGYKSRDNKRKPAKQDEHKAMITINGEGVDWTGHAEDDTESYALMAFNSSNSSSNTKVTSCSKVCEESYAKLKKLYDEKKEQLGVASIEIQAYTLALKKKLLAEAEKEKEELKTKLGNFQSSSKGLSKLLNSQMSANDKSGFGYGNQLHEGVLIYENEVLESLFDSRSSDVEDSHVNDRFAKVEGMHVVPPPMIGIYMPPKSDFGIDESKFTYGLKQSKTSESDVKTNNLDSCESNSSVETRESVPKPVESKPKAVSEPKVWYVAPIIEEYESDNDDEYVLKASVEQEKPINAARQIFSSQAASASTVKKVNTARPIVNEMRPRNNVYKSYSYFRRPFNRTTASKANFANHKVNTVGDKTVTAVSGNRKTADNPHQTLKGKGIVDSGCSRHMTGNKAYLVEYQDFNGGHVAFGAYWDTGSKTHEEPVDREDQTFLEELESLKRQTKEADDAAKTIRKTFAKSTEDFLLQAGAARASSINYVNTAITPVNTASTPVYTASLSRNIPSLEDIYEVPNDRIFTSASYDDEGAVADFANLESTVNIEPKKISQALEDESWVDAMQEELLQFKTQQVWILVDLPFGKKGHSQEERIDYDEVFALMARIEAIRIFLAFASYMGFIVYQMDVKSALLYGKIDEEVYVSQPPGLIDPKFPKKVYKVVKALYGLHKLSELVYLDDIIFGSTKKSWCDEFEALMKSRFHMSSMGELTFFLGLQVTQREDGIFISQDKYVAEILKKFDFMSVKTASTPTETHKPLVKDAQAADVDVHLYRSMIGSLMYLTASRHDIMYAVCACSRFQVTPKTSHLHVVKRIFRYLKGQPKLGLWYHRESVFDLEAYLDSDYAGANLDRKSITGEAEYVAAASCCGQILWI</sequence>
<accession>A0A699HW76</accession>
<dbReference type="PANTHER" id="PTHR11439:SF495">
    <property type="entry name" value="REVERSE TRANSCRIPTASE, RNA-DEPENDENT DNA POLYMERASE-RELATED"/>
    <property type="match status" value="1"/>
</dbReference>
<evidence type="ECO:0000259" key="3">
    <source>
        <dbReference type="Pfam" id="PF07727"/>
    </source>
</evidence>
<organism evidence="4">
    <name type="scientific">Tanacetum cinerariifolium</name>
    <name type="common">Dalmatian daisy</name>
    <name type="synonym">Chrysanthemum cinerariifolium</name>
    <dbReference type="NCBI Taxonomy" id="118510"/>
    <lineage>
        <taxon>Eukaryota</taxon>
        <taxon>Viridiplantae</taxon>
        <taxon>Streptophyta</taxon>
        <taxon>Embryophyta</taxon>
        <taxon>Tracheophyta</taxon>
        <taxon>Spermatophyta</taxon>
        <taxon>Magnoliopsida</taxon>
        <taxon>eudicotyledons</taxon>
        <taxon>Gunneridae</taxon>
        <taxon>Pentapetalae</taxon>
        <taxon>asterids</taxon>
        <taxon>campanulids</taxon>
        <taxon>Asterales</taxon>
        <taxon>Asteraceae</taxon>
        <taxon>Asteroideae</taxon>
        <taxon>Anthemideae</taxon>
        <taxon>Anthemidinae</taxon>
        <taxon>Tanacetum</taxon>
    </lineage>
</organism>
<proteinExistence type="predicted"/>
<keyword evidence="1" id="KW-0175">Coiled coil</keyword>
<evidence type="ECO:0000313" key="4">
    <source>
        <dbReference type="EMBL" id="GEY84964.1"/>
    </source>
</evidence>
<dbReference type="Pfam" id="PF07727">
    <property type="entry name" value="RVT_2"/>
    <property type="match status" value="2"/>
</dbReference>